<organism evidence="1 2">
    <name type="scientific">Rhizobium wenxiniae</name>
    <dbReference type="NCBI Taxonomy" id="1737357"/>
    <lineage>
        <taxon>Bacteria</taxon>
        <taxon>Pseudomonadati</taxon>
        <taxon>Pseudomonadota</taxon>
        <taxon>Alphaproteobacteria</taxon>
        <taxon>Hyphomicrobiales</taxon>
        <taxon>Rhizobiaceae</taxon>
        <taxon>Rhizobium/Agrobacterium group</taxon>
        <taxon>Rhizobium</taxon>
    </lineage>
</organism>
<evidence type="ECO:0000313" key="2">
    <source>
        <dbReference type="Proteomes" id="UP000547879"/>
    </source>
</evidence>
<protein>
    <submittedName>
        <fullName evidence="1">Uncharacterized protein</fullName>
    </submittedName>
</protein>
<dbReference type="EMBL" id="JACHEG010000006">
    <property type="protein sequence ID" value="MBB6164716.1"/>
    <property type="molecule type" value="Genomic_DNA"/>
</dbReference>
<keyword evidence="2" id="KW-1185">Reference proteome</keyword>
<evidence type="ECO:0000313" key="1">
    <source>
        <dbReference type="EMBL" id="MBB6164716.1"/>
    </source>
</evidence>
<dbReference type="RefSeq" id="WP_183995437.1">
    <property type="nucleotide sequence ID" value="NZ_BMHW01000005.1"/>
</dbReference>
<comment type="caution">
    <text evidence="1">The sequence shown here is derived from an EMBL/GenBank/DDBJ whole genome shotgun (WGS) entry which is preliminary data.</text>
</comment>
<gene>
    <name evidence="1" type="ORF">HNQ72_004561</name>
</gene>
<name>A0A7W9Y9Z1_9HYPH</name>
<sequence length="67" mass="7354">MTDTGQLLRLIHGIADPCEAIRSRAMIVSKDPAVSADIRQATADLGKAIEHVFEAASYIMERESNLR</sequence>
<proteinExistence type="predicted"/>
<accession>A0A7W9Y9Z1</accession>
<dbReference type="Proteomes" id="UP000547879">
    <property type="component" value="Unassembled WGS sequence"/>
</dbReference>
<reference evidence="1 2" key="1">
    <citation type="submission" date="2020-08" db="EMBL/GenBank/DDBJ databases">
        <title>Genomic Encyclopedia of Type Strains, Phase IV (KMG-IV): sequencing the most valuable type-strain genomes for metagenomic binning, comparative biology and taxonomic classification.</title>
        <authorList>
            <person name="Goeker M."/>
        </authorList>
    </citation>
    <scope>NUCLEOTIDE SEQUENCE [LARGE SCALE GENOMIC DNA]</scope>
    <source>
        <strain evidence="1 2">DSM 100734</strain>
    </source>
</reference>
<dbReference type="AlphaFoldDB" id="A0A7W9Y9Z1"/>